<evidence type="ECO:0000313" key="1">
    <source>
        <dbReference type="EMBL" id="QFZ25990.1"/>
    </source>
</evidence>
<gene>
    <name evidence="1" type="ORF">EJF14_11114</name>
</gene>
<proteinExistence type="predicted"/>
<keyword evidence="2" id="KW-1185">Reference proteome</keyword>
<protein>
    <submittedName>
        <fullName evidence="1">Nucleolar protein</fullName>
    </submittedName>
</protein>
<name>A0ACD0WFD1_CLALS</name>
<reference evidence="2" key="1">
    <citation type="journal article" date="2019" name="MBio">
        <title>Comparative genomics for the elucidation of multidrug resistance (MDR) in Candida lusitaniae.</title>
        <authorList>
            <person name="Kannan A."/>
            <person name="Asner S.A."/>
            <person name="Trachsel E."/>
            <person name="Kelly S."/>
            <person name="Parker J."/>
            <person name="Sanglard D."/>
        </authorList>
    </citation>
    <scope>NUCLEOTIDE SEQUENCE [LARGE SCALE GENOMIC DNA]</scope>
    <source>
        <strain evidence="2">P1</strain>
    </source>
</reference>
<evidence type="ECO:0000313" key="2">
    <source>
        <dbReference type="Proteomes" id="UP000326582"/>
    </source>
</evidence>
<sequence length="512" mass="57805">MRCSIETEIDFLLSRTSMSAFSSLFDKAKIDKDLDSLFASSAGPVTKHDVKPRTVIEVPPAKEEEGKSQPTEEQEEVNEKREKRKSKKEKKNKRKTEDENANLEAEYFTQIMKEEKKTEKADETDKPEKAEESEDNDDSSSSDEDGDIKKDENEGAEEGAKDSEKKKKSKDTRAKSLDLKEEQLNSAEKTVFVGNVSNNVITSRQTYKQFKKLFKSIGKVSSIRFRSIAFDEAVPRKVAFVKKALHSTRDTVNAYVVFAEKEASMKAASRLNATIFDHHHIRVDHVAHPAPKDNKRTIFVGNLDFEEQEERLWRYFNSKTNDDVESVRIVRDSKTNLGKGFALVQFKDSLSVDKALLLHEKPMVVEGDVKQKSRKLRISRAKAYAKPSILSPNHVDNVRKQKKVRGTLTDEQKTKLGRAKALLGKADRNTAGKLIVEGSRAAPGQKIAGIKGLKSAKGRAKKPRVTDRSARFKKDREEMAKQAKDAGAKTGKADQKKDEDKRKKPSTNRVHK</sequence>
<dbReference type="Proteomes" id="UP000326582">
    <property type="component" value="Chromosome 1"/>
</dbReference>
<organism evidence="1 2">
    <name type="scientific">Clavispora lusitaniae</name>
    <name type="common">Candida lusitaniae</name>
    <dbReference type="NCBI Taxonomy" id="36911"/>
    <lineage>
        <taxon>Eukaryota</taxon>
        <taxon>Fungi</taxon>
        <taxon>Dikarya</taxon>
        <taxon>Ascomycota</taxon>
        <taxon>Saccharomycotina</taxon>
        <taxon>Pichiomycetes</taxon>
        <taxon>Metschnikowiaceae</taxon>
        <taxon>Clavispora</taxon>
    </lineage>
</organism>
<dbReference type="EMBL" id="CP038484">
    <property type="protein sequence ID" value="QFZ25990.1"/>
    <property type="molecule type" value="Genomic_DNA"/>
</dbReference>
<accession>A0ACD0WFD1</accession>